<protein>
    <submittedName>
        <fullName evidence="1">Uncharacterized protein</fullName>
    </submittedName>
</protein>
<dbReference type="EMBL" id="BARU01043458">
    <property type="protein sequence ID" value="GAH81534.1"/>
    <property type="molecule type" value="Genomic_DNA"/>
</dbReference>
<evidence type="ECO:0000313" key="1">
    <source>
        <dbReference type="EMBL" id="GAH81534.1"/>
    </source>
</evidence>
<comment type="caution">
    <text evidence="1">The sequence shown here is derived from an EMBL/GenBank/DDBJ whole genome shotgun (WGS) entry which is preliminary data.</text>
</comment>
<reference evidence="1" key="1">
    <citation type="journal article" date="2014" name="Front. Microbiol.">
        <title>High frequency of phylogenetically diverse reductive dehalogenase-homologous genes in deep subseafloor sedimentary metagenomes.</title>
        <authorList>
            <person name="Kawai M."/>
            <person name="Futagami T."/>
            <person name="Toyoda A."/>
            <person name="Takaki Y."/>
            <person name="Nishi S."/>
            <person name="Hori S."/>
            <person name="Arai W."/>
            <person name="Tsubouchi T."/>
            <person name="Morono Y."/>
            <person name="Uchiyama I."/>
            <person name="Ito T."/>
            <person name="Fujiyama A."/>
            <person name="Inagaki F."/>
            <person name="Takami H."/>
        </authorList>
    </citation>
    <scope>NUCLEOTIDE SEQUENCE</scope>
    <source>
        <strain evidence="1">Expedition CK06-06</strain>
    </source>
</reference>
<dbReference type="AlphaFoldDB" id="X1JTE5"/>
<proteinExistence type="predicted"/>
<accession>X1JTE5</accession>
<name>X1JTE5_9ZZZZ</name>
<sequence length="118" mass="13151">MIGSAVGAVDRAVVVAMQMRGARDRGRADQMSHDDRLAVLESVHRDYGGDAIVVDPSTYFVPPPAIDPLLRSVRREESPKSSPLEVWDAHWPSPFEPWLAEVAAKYLSRIENRTARAR</sequence>
<feature type="non-terminal residue" evidence="1">
    <location>
        <position position="118"/>
    </location>
</feature>
<gene>
    <name evidence="1" type="ORF">S03H2_66535</name>
</gene>
<organism evidence="1">
    <name type="scientific">marine sediment metagenome</name>
    <dbReference type="NCBI Taxonomy" id="412755"/>
    <lineage>
        <taxon>unclassified sequences</taxon>
        <taxon>metagenomes</taxon>
        <taxon>ecological metagenomes</taxon>
    </lineage>
</organism>